<evidence type="ECO:0000256" key="3">
    <source>
        <dbReference type="SAM" id="MobiDB-lite"/>
    </source>
</evidence>
<dbReference type="PANTHER" id="PTHR13049">
    <property type="entry name" value="DUF814-RELATED"/>
    <property type="match status" value="1"/>
</dbReference>
<dbReference type="Proteomes" id="UP001150538">
    <property type="component" value="Unassembled WGS sequence"/>
</dbReference>
<protein>
    <recommendedName>
        <fullName evidence="4">NFACT RNA-binding domain-containing protein</fullName>
    </recommendedName>
</protein>
<dbReference type="EMBL" id="JANBPU010000115">
    <property type="protein sequence ID" value="KAJ1916095.1"/>
    <property type="molecule type" value="Genomic_DNA"/>
</dbReference>
<dbReference type="AlphaFoldDB" id="A0A9W8DM55"/>
<feature type="domain" description="NFACT RNA-binding" evidence="4">
    <location>
        <begin position="5"/>
        <end position="60"/>
    </location>
</feature>
<feature type="region of interest" description="Disordered" evidence="3">
    <location>
        <begin position="144"/>
        <end position="189"/>
    </location>
</feature>
<evidence type="ECO:0000256" key="1">
    <source>
        <dbReference type="ARBA" id="ARBA00008998"/>
    </source>
</evidence>
<proteinExistence type="inferred from homology"/>
<dbReference type="OrthoDB" id="200398at2759"/>
<comment type="similarity">
    <text evidence="1">Belongs to the CCDC25 family.</text>
</comment>
<evidence type="ECO:0000256" key="2">
    <source>
        <dbReference type="SAM" id="Coils"/>
    </source>
</evidence>
<keyword evidence="2" id="KW-0175">Coiled coil</keyword>
<dbReference type="InterPro" id="IPR039730">
    <property type="entry name" value="Jlp2/Ccd25"/>
</dbReference>
<reference evidence="5" key="1">
    <citation type="submission" date="2022-07" db="EMBL/GenBank/DDBJ databases">
        <title>Phylogenomic reconstructions and comparative analyses of Kickxellomycotina fungi.</title>
        <authorList>
            <person name="Reynolds N.K."/>
            <person name="Stajich J.E."/>
            <person name="Barry K."/>
            <person name="Grigoriev I.V."/>
            <person name="Crous P."/>
            <person name="Smith M.E."/>
        </authorList>
    </citation>
    <scope>NUCLEOTIDE SEQUENCE</scope>
    <source>
        <strain evidence="5">NBRC 100468</strain>
    </source>
</reference>
<dbReference type="Pfam" id="PF05670">
    <property type="entry name" value="NFACT-R_1"/>
    <property type="match status" value="1"/>
</dbReference>
<dbReference type="PANTHER" id="PTHR13049:SF2">
    <property type="entry name" value="COILED-COIL DOMAIN-CONTAINING PROTEIN 25"/>
    <property type="match status" value="1"/>
</dbReference>
<name>A0A9W8DM55_9FUNG</name>
<feature type="coiled-coil region" evidence="2">
    <location>
        <begin position="96"/>
        <end position="133"/>
    </location>
</feature>
<evidence type="ECO:0000313" key="5">
    <source>
        <dbReference type="EMBL" id="KAJ1916095.1"/>
    </source>
</evidence>
<evidence type="ECO:0000259" key="4">
    <source>
        <dbReference type="Pfam" id="PF05670"/>
    </source>
</evidence>
<feature type="compositionally biased region" description="Acidic residues" evidence="3">
    <location>
        <begin position="166"/>
        <end position="177"/>
    </location>
</feature>
<accession>A0A9W8DM55</accession>
<gene>
    <name evidence="5" type="ORF">H4219_003966</name>
</gene>
<dbReference type="InterPro" id="IPR008532">
    <property type="entry name" value="NFACT_RNA-bd"/>
</dbReference>
<keyword evidence="6" id="KW-1185">Reference proteome</keyword>
<sequence>MNEGQTWEDLPPELLEDCAQLVKANSIEGNKKQNISIIYTPWSNLLKSGDMATGQVSFHNTKKVRRIHVETKDNAIVNRLNKTKVEKFPDLFQEKVDHQKRLKKKANKELQRKKLEEKRIAEENRKAKELKSYDRVFEEALGPVSSSLNSNKKSSSNKSKVTDDIFAVDDGDDDEGVENAHANDFDDFF</sequence>
<feature type="compositionally biased region" description="Low complexity" evidence="3">
    <location>
        <begin position="145"/>
        <end position="159"/>
    </location>
</feature>
<evidence type="ECO:0000313" key="6">
    <source>
        <dbReference type="Proteomes" id="UP001150538"/>
    </source>
</evidence>
<organism evidence="5 6">
    <name type="scientific">Mycoemilia scoparia</name>
    <dbReference type="NCBI Taxonomy" id="417184"/>
    <lineage>
        <taxon>Eukaryota</taxon>
        <taxon>Fungi</taxon>
        <taxon>Fungi incertae sedis</taxon>
        <taxon>Zoopagomycota</taxon>
        <taxon>Kickxellomycotina</taxon>
        <taxon>Kickxellomycetes</taxon>
        <taxon>Kickxellales</taxon>
        <taxon>Kickxellaceae</taxon>
        <taxon>Mycoemilia</taxon>
    </lineage>
</organism>
<comment type="caution">
    <text evidence="5">The sequence shown here is derived from an EMBL/GenBank/DDBJ whole genome shotgun (WGS) entry which is preliminary data.</text>
</comment>